<dbReference type="PANTHER" id="PTHR10742:SF418">
    <property type="entry name" value="AMINE OXIDASE DOMAIN-CONTAINING PROTEIN"/>
    <property type="match status" value="1"/>
</dbReference>
<dbReference type="InterPro" id="IPR036188">
    <property type="entry name" value="FAD/NAD-bd_sf"/>
</dbReference>
<dbReference type="SUPFAM" id="SSF51905">
    <property type="entry name" value="FAD/NAD(P)-binding domain"/>
    <property type="match status" value="1"/>
</dbReference>
<dbReference type="GO" id="GO:0016491">
    <property type="term" value="F:oxidoreductase activity"/>
    <property type="evidence" value="ECO:0007669"/>
    <property type="project" value="InterPro"/>
</dbReference>
<dbReference type="Gene3D" id="3.50.50.60">
    <property type="entry name" value="FAD/NAD(P)-binding domain"/>
    <property type="match status" value="1"/>
</dbReference>
<feature type="domain" description="Amine oxidase" evidence="1">
    <location>
        <begin position="11"/>
        <end position="88"/>
    </location>
</feature>
<evidence type="ECO:0000259" key="1">
    <source>
        <dbReference type="Pfam" id="PF01593"/>
    </source>
</evidence>
<dbReference type="Pfam" id="PF01593">
    <property type="entry name" value="Amino_oxidase"/>
    <property type="match status" value="1"/>
</dbReference>
<dbReference type="AlphaFoldDB" id="A0A382VK17"/>
<dbReference type="EMBL" id="UINC01152255">
    <property type="protein sequence ID" value="SVD46345.1"/>
    <property type="molecule type" value="Genomic_DNA"/>
</dbReference>
<dbReference type="InterPro" id="IPR002937">
    <property type="entry name" value="Amino_oxidase"/>
</dbReference>
<gene>
    <name evidence="2" type="ORF">METZ01_LOCUS399199</name>
</gene>
<evidence type="ECO:0000313" key="2">
    <source>
        <dbReference type="EMBL" id="SVD46345.1"/>
    </source>
</evidence>
<proteinExistence type="predicted"/>
<feature type="non-terminal residue" evidence="2">
    <location>
        <position position="196"/>
    </location>
</feature>
<reference evidence="2" key="1">
    <citation type="submission" date="2018-05" db="EMBL/GenBank/DDBJ databases">
        <authorList>
            <person name="Lanie J.A."/>
            <person name="Ng W.-L."/>
            <person name="Kazmierczak K.M."/>
            <person name="Andrzejewski T.M."/>
            <person name="Davidsen T.M."/>
            <person name="Wayne K.J."/>
            <person name="Tettelin H."/>
            <person name="Glass J.I."/>
            <person name="Rusch D."/>
            <person name="Podicherti R."/>
            <person name="Tsui H.-C.T."/>
            <person name="Winkler M.E."/>
        </authorList>
    </citation>
    <scope>NUCLEOTIDE SEQUENCE</scope>
</reference>
<accession>A0A382VK17</accession>
<dbReference type="InterPro" id="IPR050281">
    <property type="entry name" value="Flavin_monoamine_oxidase"/>
</dbReference>
<protein>
    <recommendedName>
        <fullName evidence="1">Amine oxidase domain-containing protein</fullName>
    </recommendedName>
</protein>
<dbReference type="PANTHER" id="PTHR10742">
    <property type="entry name" value="FLAVIN MONOAMINE OXIDASE"/>
    <property type="match status" value="1"/>
</dbReference>
<name>A0A382VK17_9ZZZZ</name>
<organism evidence="2">
    <name type="scientific">marine metagenome</name>
    <dbReference type="NCBI Taxonomy" id="408172"/>
    <lineage>
        <taxon>unclassified sequences</taxon>
        <taxon>metagenomes</taxon>
        <taxon>ecological metagenomes</taxon>
    </lineage>
</organism>
<sequence length="196" mass="21106">MLDSIVIGAGMAGLTAARRPAASGLGCLVVEGPDRIGGRVHSVRDFAGTPVEAGAEFVHGSGARTWPDIEAAGLKTRPCPLVRDTMFNIGHGTKWLPWTLMHPSVWPTFPILGQLRRFQAPDISARKFLDQRGYKGRARTFAKMTLTAHLPGHIDEIGVMGLAADGVLTLETGLNHRLDQGYDSLPAHIARGLDIR</sequence>